<dbReference type="InterPro" id="IPR035944">
    <property type="entry name" value="YfbM-like_sf"/>
</dbReference>
<dbReference type="Gene3D" id="3.40.1760.10">
    <property type="entry name" value="YfbM-like super family"/>
    <property type="match status" value="1"/>
</dbReference>
<dbReference type="InterPro" id="IPR015068">
    <property type="entry name" value="DUF1877"/>
</dbReference>
<proteinExistence type="predicted"/>
<dbReference type="Proteomes" id="UP000640614">
    <property type="component" value="Unassembled WGS sequence"/>
</dbReference>
<protein>
    <submittedName>
        <fullName evidence="1">DUF1877 family protein</fullName>
    </submittedName>
</protein>
<gene>
    <name evidence="1" type="ORF">C4F50_14320</name>
</gene>
<reference evidence="1 2" key="1">
    <citation type="submission" date="2018-07" db="EMBL/GenBank/DDBJ databases">
        <title>Genome assembly of strain KB82.</title>
        <authorList>
            <person name="Kukolya J."/>
            <person name="Horvath B."/>
            <person name="Nagy I."/>
            <person name="Toth A."/>
        </authorList>
    </citation>
    <scope>NUCLEOTIDE SEQUENCE [LARGE SCALE GENOMIC DNA]</scope>
    <source>
        <strain evidence="1 2">Kb82</strain>
    </source>
</reference>
<dbReference type="SUPFAM" id="SSF111069">
    <property type="entry name" value="Hypothetical protein yfbM"/>
    <property type="match status" value="1"/>
</dbReference>
<dbReference type="EMBL" id="PRDM01000003">
    <property type="protein sequence ID" value="MBE8726109.1"/>
    <property type="molecule type" value="Genomic_DNA"/>
</dbReference>
<sequence>MSQSLNLYQINKSNFEELSKNYQSYNLDFSDHNSSIFEQNYEGLIFLFSTYYNQELPESLEKLFYPQDFIGEEMNISDIDFDNIDDFPEASSTYYLNPETIKEIDTILNSIENDIILSFYDADNFNANDIYPNAWHNDESEDQAFNKRHLEEGLQLLKETISKAKKNQNYILFFG</sequence>
<accession>A0ABR9TM43</accession>
<dbReference type="RefSeq" id="WP_194139306.1">
    <property type="nucleotide sequence ID" value="NZ_PRDM01000003.1"/>
</dbReference>
<name>A0ABR9TM43_9FLAO</name>
<dbReference type="Pfam" id="PF08974">
    <property type="entry name" value="DUF1877"/>
    <property type="match status" value="1"/>
</dbReference>
<keyword evidence="2" id="KW-1185">Reference proteome</keyword>
<comment type="caution">
    <text evidence="1">The sequence shown here is derived from an EMBL/GenBank/DDBJ whole genome shotgun (WGS) entry which is preliminary data.</text>
</comment>
<evidence type="ECO:0000313" key="2">
    <source>
        <dbReference type="Proteomes" id="UP000640614"/>
    </source>
</evidence>
<organism evidence="1 2">
    <name type="scientific">Flavobacterium hungaricum</name>
    <dbReference type="NCBI Taxonomy" id="2082725"/>
    <lineage>
        <taxon>Bacteria</taxon>
        <taxon>Pseudomonadati</taxon>
        <taxon>Bacteroidota</taxon>
        <taxon>Flavobacteriia</taxon>
        <taxon>Flavobacteriales</taxon>
        <taxon>Flavobacteriaceae</taxon>
        <taxon>Flavobacterium</taxon>
    </lineage>
</organism>
<evidence type="ECO:0000313" key="1">
    <source>
        <dbReference type="EMBL" id="MBE8726109.1"/>
    </source>
</evidence>